<gene>
    <name evidence="1" type="ORF">AAG747_28280</name>
</gene>
<evidence type="ECO:0000313" key="1">
    <source>
        <dbReference type="EMBL" id="MEN7551847.1"/>
    </source>
</evidence>
<dbReference type="AlphaFoldDB" id="A0AAW9S3W5"/>
<organism evidence="1 2">
    <name type="scientific">Rapidithrix thailandica</name>
    <dbReference type="NCBI Taxonomy" id="413964"/>
    <lineage>
        <taxon>Bacteria</taxon>
        <taxon>Pseudomonadati</taxon>
        <taxon>Bacteroidota</taxon>
        <taxon>Cytophagia</taxon>
        <taxon>Cytophagales</taxon>
        <taxon>Flammeovirgaceae</taxon>
        <taxon>Rapidithrix</taxon>
    </lineage>
</organism>
<sequence length="281" mass="32359">MKTVFLVLLGLCVLESRAQFVVFDPANFATTLSTSISQKKILFKHIEQLEELRKTLQVSRKAKEELEKTFALQYQIREDLKKVYSIQHLRWADLKVFLEKAIGIRSDPGAYRVHVPGIQGMQRILEQQGSRPEDARDLYRMLVGYSTEASPPKNYEQVYRQQKSVVAHQFAFAEFSDKRSLQIALSYQKLARELERSAEELQAALKTKGRFSMTEAERLSLLKTCQDYLLESMDLKSRAADLLRDVATQALPVKKQVEDIFKTHVLHKGITQTPQHKFGVK</sequence>
<keyword evidence="2" id="KW-1185">Reference proteome</keyword>
<proteinExistence type="predicted"/>
<dbReference type="Proteomes" id="UP001403385">
    <property type="component" value="Unassembled WGS sequence"/>
</dbReference>
<accession>A0AAW9S3W5</accession>
<protein>
    <submittedName>
        <fullName evidence="1">Uncharacterized protein</fullName>
    </submittedName>
</protein>
<dbReference type="RefSeq" id="WP_346824626.1">
    <property type="nucleotide sequence ID" value="NZ_JBDKWZ010000028.1"/>
</dbReference>
<dbReference type="EMBL" id="JBDKWZ010000028">
    <property type="protein sequence ID" value="MEN7551847.1"/>
    <property type="molecule type" value="Genomic_DNA"/>
</dbReference>
<name>A0AAW9S3W5_9BACT</name>
<comment type="caution">
    <text evidence="1">The sequence shown here is derived from an EMBL/GenBank/DDBJ whole genome shotgun (WGS) entry which is preliminary data.</text>
</comment>
<reference evidence="1 2" key="1">
    <citation type="submission" date="2024-04" db="EMBL/GenBank/DDBJ databases">
        <title>Novel genus in family Flammeovirgaceae.</title>
        <authorList>
            <person name="Nguyen T.H."/>
            <person name="Vuong T.Q."/>
            <person name="Le H."/>
            <person name="Kim S.-G."/>
        </authorList>
    </citation>
    <scope>NUCLEOTIDE SEQUENCE [LARGE SCALE GENOMIC DNA]</scope>
    <source>
        <strain evidence="1 2">JCM 23209</strain>
    </source>
</reference>
<evidence type="ECO:0000313" key="2">
    <source>
        <dbReference type="Proteomes" id="UP001403385"/>
    </source>
</evidence>